<name>A0A382DDY8_9ZZZZ</name>
<accession>A0A382DDY8</accession>
<feature type="non-terminal residue" evidence="1">
    <location>
        <position position="208"/>
    </location>
</feature>
<dbReference type="AlphaFoldDB" id="A0A382DDY8"/>
<proteinExistence type="predicted"/>
<reference evidence="1" key="1">
    <citation type="submission" date="2018-05" db="EMBL/GenBank/DDBJ databases">
        <authorList>
            <person name="Lanie J.A."/>
            <person name="Ng W.-L."/>
            <person name="Kazmierczak K.M."/>
            <person name="Andrzejewski T.M."/>
            <person name="Davidsen T.M."/>
            <person name="Wayne K.J."/>
            <person name="Tettelin H."/>
            <person name="Glass J.I."/>
            <person name="Rusch D."/>
            <person name="Podicherti R."/>
            <person name="Tsui H.-C.T."/>
            <person name="Winkler M.E."/>
        </authorList>
    </citation>
    <scope>NUCLEOTIDE SEQUENCE</scope>
</reference>
<sequence>MVDYRHVTNPAGHLTLSHELVGQKNDEAKILFKGAAEFLGWTGTGPVIEGTIDNTTLEPSPRGTSFGMVLAREFGEDAIYAKLRAHAEENYEPMWDGPSGEFTWGFGLNEPYPRGQLNGPMATAEAISRNSMWGIYNKPNLRKFIEPTVYGVDFPNICLTQASYDADQSVLVIATDQGLPSVSGQPTSFRITNVNPHAFSLKVDGELS</sequence>
<dbReference type="EMBL" id="UINC01038610">
    <property type="protein sequence ID" value="SVB35877.1"/>
    <property type="molecule type" value="Genomic_DNA"/>
</dbReference>
<organism evidence="1">
    <name type="scientific">marine metagenome</name>
    <dbReference type="NCBI Taxonomy" id="408172"/>
    <lineage>
        <taxon>unclassified sequences</taxon>
        <taxon>metagenomes</taxon>
        <taxon>ecological metagenomes</taxon>
    </lineage>
</organism>
<gene>
    <name evidence="1" type="ORF">METZ01_LOCUS188731</name>
</gene>
<protein>
    <submittedName>
        <fullName evidence="1">Uncharacterized protein</fullName>
    </submittedName>
</protein>
<evidence type="ECO:0000313" key="1">
    <source>
        <dbReference type="EMBL" id="SVB35877.1"/>
    </source>
</evidence>